<evidence type="ECO:0000256" key="11">
    <source>
        <dbReference type="SAM" id="MobiDB-lite"/>
    </source>
</evidence>
<dbReference type="GO" id="GO:0005524">
    <property type="term" value="F:ATP binding"/>
    <property type="evidence" value="ECO:0007669"/>
    <property type="project" value="UniProtKB-UniRule"/>
</dbReference>
<feature type="domain" description="Protein kinase" evidence="12">
    <location>
        <begin position="874"/>
        <end position="1160"/>
    </location>
</feature>
<feature type="compositionally biased region" description="Pro residues" evidence="11">
    <location>
        <begin position="1"/>
        <end position="11"/>
    </location>
</feature>
<feature type="compositionally biased region" description="Polar residues" evidence="11">
    <location>
        <begin position="1234"/>
        <end position="1243"/>
    </location>
</feature>
<dbReference type="SMART" id="SM00220">
    <property type="entry name" value="S_TKc"/>
    <property type="match status" value="1"/>
</dbReference>
<dbReference type="InterPro" id="IPR008271">
    <property type="entry name" value="Ser/Thr_kinase_AS"/>
</dbReference>
<feature type="compositionally biased region" description="Basic and acidic residues" evidence="11">
    <location>
        <begin position="159"/>
        <end position="170"/>
    </location>
</feature>
<dbReference type="PROSITE" id="PS00108">
    <property type="entry name" value="PROTEIN_KINASE_ST"/>
    <property type="match status" value="1"/>
</dbReference>
<comment type="catalytic activity">
    <reaction evidence="9">
        <text>L-seryl-[protein] + ATP = O-phospho-L-seryl-[protein] + ADP + H(+)</text>
        <dbReference type="Rhea" id="RHEA:17989"/>
        <dbReference type="Rhea" id="RHEA-COMP:9863"/>
        <dbReference type="Rhea" id="RHEA-COMP:11604"/>
        <dbReference type="ChEBI" id="CHEBI:15378"/>
        <dbReference type="ChEBI" id="CHEBI:29999"/>
        <dbReference type="ChEBI" id="CHEBI:30616"/>
        <dbReference type="ChEBI" id="CHEBI:83421"/>
        <dbReference type="ChEBI" id="CHEBI:456216"/>
        <dbReference type="EC" id="2.7.11.22"/>
    </reaction>
</comment>
<dbReference type="PROSITE" id="PS50011">
    <property type="entry name" value="PROTEIN_KINASE_DOM"/>
    <property type="match status" value="1"/>
</dbReference>
<dbReference type="InterPro" id="IPR011009">
    <property type="entry name" value="Kinase-like_dom_sf"/>
</dbReference>
<dbReference type="InterPro" id="IPR000719">
    <property type="entry name" value="Prot_kinase_dom"/>
</dbReference>
<keyword evidence="14" id="KW-1185">Reference proteome</keyword>
<feature type="compositionally biased region" description="Basic and acidic residues" evidence="11">
    <location>
        <begin position="190"/>
        <end position="200"/>
    </location>
</feature>
<feature type="region of interest" description="Disordered" evidence="11">
    <location>
        <begin position="1193"/>
        <end position="1270"/>
    </location>
</feature>
<evidence type="ECO:0000259" key="12">
    <source>
        <dbReference type="PROSITE" id="PS50011"/>
    </source>
</evidence>
<feature type="compositionally biased region" description="Basic residues" evidence="11">
    <location>
        <begin position="119"/>
        <end position="158"/>
    </location>
</feature>
<evidence type="ECO:0000256" key="4">
    <source>
        <dbReference type="ARBA" id="ARBA00022679"/>
    </source>
</evidence>
<feature type="compositionally biased region" description="Basic and acidic residues" evidence="11">
    <location>
        <begin position="533"/>
        <end position="551"/>
    </location>
</feature>
<evidence type="ECO:0000256" key="6">
    <source>
        <dbReference type="ARBA" id="ARBA00022777"/>
    </source>
</evidence>
<gene>
    <name evidence="13" type="ORF">P167DRAFT_343241</name>
</gene>
<evidence type="ECO:0000313" key="14">
    <source>
        <dbReference type="Proteomes" id="UP000277580"/>
    </source>
</evidence>
<dbReference type="InParanoid" id="A0A3N4KD40"/>
<reference evidence="13 14" key="1">
    <citation type="journal article" date="2018" name="Nat. Ecol. Evol.">
        <title>Pezizomycetes genomes reveal the molecular basis of ectomycorrhizal truffle lifestyle.</title>
        <authorList>
            <person name="Murat C."/>
            <person name="Payen T."/>
            <person name="Noel B."/>
            <person name="Kuo A."/>
            <person name="Morin E."/>
            <person name="Chen J."/>
            <person name="Kohler A."/>
            <person name="Krizsan K."/>
            <person name="Balestrini R."/>
            <person name="Da Silva C."/>
            <person name="Montanini B."/>
            <person name="Hainaut M."/>
            <person name="Levati E."/>
            <person name="Barry K.W."/>
            <person name="Belfiori B."/>
            <person name="Cichocki N."/>
            <person name="Clum A."/>
            <person name="Dockter R.B."/>
            <person name="Fauchery L."/>
            <person name="Guy J."/>
            <person name="Iotti M."/>
            <person name="Le Tacon F."/>
            <person name="Lindquist E.A."/>
            <person name="Lipzen A."/>
            <person name="Malagnac F."/>
            <person name="Mello A."/>
            <person name="Molinier V."/>
            <person name="Miyauchi S."/>
            <person name="Poulain J."/>
            <person name="Riccioni C."/>
            <person name="Rubini A."/>
            <person name="Sitrit Y."/>
            <person name="Splivallo R."/>
            <person name="Traeger S."/>
            <person name="Wang M."/>
            <person name="Zifcakova L."/>
            <person name="Wipf D."/>
            <person name="Zambonelli A."/>
            <person name="Paolocci F."/>
            <person name="Nowrousian M."/>
            <person name="Ottonello S."/>
            <person name="Baldrian P."/>
            <person name="Spatafora J.W."/>
            <person name="Henrissat B."/>
            <person name="Nagy L.G."/>
            <person name="Aury J.M."/>
            <person name="Wincker P."/>
            <person name="Grigoriev I.V."/>
            <person name="Bonfante P."/>
            <person name="Martin F.M."/>
        </authorList>
    </citation>
    <scope>NUCLEOTIDE SEQUENCE [LARGE SCALE GENOMIC DNA]</scope>
    <source>
        <strain evidence="13 14">CCBAS932</strain>
    </source>
</reference>
<feature type="compositionally biased region" description="Basic and acidic residues" evidence="11">
    <location>
        <begin position="58"/>
        <end position="73"/>
    </location>
</feature>
<feature type="compositionally biased region" description="Basic and acidic residues" evidence="11">
    <location>
        <begin position="108"/>
        <end position="118"/>
    </location>
</feature>
<dbReference type="SUPFAM" id="SSF56112">
    <property type="entry name" value="Protein kinase-like (PK-like)"/>
    <property type="match status" value="1"/>
</dbReference>
<feature type="compositionally biased region" description="Basic residues" evidence="11">
    <location>
        <begin position="42"/>
        <end position="57"/>
    </location>
</feature>
<dbReference type="Proteomes" id="UP000277580">
    <property type="component" value="Unassembled WGS sequence"/>
</dbReference>
<feature type="compositionally biased region" description="Basic and acidic residues" evidence="11">
    <location>
        <begin position="1193"/>
        <end position="1232"/>
    </location>
</feature>
<evidence type="ECO:0000256" key="3">
    <source>
        <dbReference type="ARBA" id="ARBA00022527"/>
    </source>
</evidence>
<proteinExistence type="inferred from homology"/>
<feature type="binding site" evidence="10">
    <location>
        <position position="903"/>
    </location>
    <ligand>
        <name>ATP</name>
        <dbReference type="ChEBI" id="CHEBI:30616"/>
    </ligand>
</feature>
<keyword evidence="4" id="KW-0808">Transferase</keyword>
<dbReference type="AlphaFoldDB" id="A0A3N4KD40"/>
<feature type="compositionally biased region" description="Polar residues" evidence="11">
    <location>
        <begin position="809"/>
        <end position="820"/>
    </location>
</feature>
<dbReference type="InterPro" id="IPR017441">
    <property type="entry name" value="Protein_kinase_ATP_BS"/>
</dbReference>
<evidence type="ECO:0000256" key="7">
    <source>
        <dbReference type="ARBA" id="ARBA00022840"/>
    </source>
</evidence>
<dbReference type="OrthoDB" id="204883at2759"/>
<dbReference type="STRING" id="1392247.A0A3N4KD40"/>
<dbReference type="PANTHER" id="PTHR24056:SF546">
    <property type="entry name" value="CYCLIN-DEPENDENT KINASE 12"/>
    <property type="match status" value="1"/>
</dbReference>
<evidence type="ECO:0000256" key="2">
    <source>
        <dbReference type="ARBA" id="ARBA00012425"/>
    </source>
</evidence>
<evidence type="ECO:0000256" key="5">
    <source>
        <dbReference type="ARBA" id="ARBA00022741"/>
    </source>
</evidence>
<dbReference type="GO" id="GO:0030332">
    <property type="term" value="F:cyclin binding"/>
    <property type="evidence" value="ECO:0007669"/>
    <property type="project" value="TreeGrafter"/>
</dbReference>
<feature type="region of interest" description="Disordered" evidence="11">
    <location>
        <begin position="682"/>
        <end position="706"/>
    </location>
</feature>
<feature type="compositionally biased region" description="Basic and acidic residues" evidence="11">
    <location>
        <begin position="596"/>
        <end position="611"/>
    </location>
</feature>
<dbReference type="InterPro" id="IPR050108">
    <property type="entry name" value="CDK"/>
</dbReference>
<dbReference type="PANTHER" id="PTHR24056">
    <property type="entry name" value="CELL DIVISION PROTEIN KINASE"/>
    <property type="match status" value="1"/>
</dbReference>
<evidence type="ECO:0000256" key="1">
    <source>
        <dbReference type="ARBA" id="ARBA00006485"/>
    </source>
</evidence>
<evidence type="ECO:0000256" key="10">
    <source>
        <dbReference type="PROSITE-ProRule" id="PRU10141"/>
    </source>
</evidence>
<feature type="compositionally biased region" description="Low complexity" evidence="11">
    <location>
        <begin position="477"/>
        <end position="493"/>
    </location>
</feature>
<dbReference type="EMBL" id="ML119163">
    <property type="protein sequence ID" value="RPB08434.1"/>
    <property type="molecule type" value="Genomic_DNA"/>
</dbReference>
<evidence type="ECO:0000256" key="9">
    <source>
        <dbReference type="ARBA" id="ARBA00048367"/>
    </source>
</evidence>
<feature type="compositionally biased region" description="Low complexity" evidence="11">
    <location>
        <begin position="201"/>
        <end position="214"/>
    </location>
</feature>
<evidence type="ECO:0000313" key="13">
    <source>
        <dbReference type="EMBL" id="RPB08434.1"/>
    </source>
</evidence>
<name>A0A3N4KD40_9PEZI</name>
<dbReference type="FunFam" id="3.30.200.20:FF:000270">
    <property type="entry name" value="Serine/threonine-protein kinase bur1"/>
    <property type="match status" value="1"/>
</dbReference>
<keyword evidence="3" id="KW-0723">Serine/threonine-protein kinase</keyword>
<keyword evidence="6 13" id="KW-0418">Kinase</keyword>
<keyword evidence="7 10" id="KW-0067">ATP-binding</keyword>
<comment type="similarity">
    <text evidence="1">Belongs to the protein kinase superfamily. CMGC Ser/Thr protein kinase family. CDC2/CDKX subfamily.</text>
</comment>
<dbReference type="PROSITE" id="PS00107">
    <property type="entry name" value="PROTEIN_KINASE_ATP"/>
    <property type="match status" value="1"/>
</dbReference>
<feature type="region of interest" description="Disordered" evidence="11">
    <location>
        <begin position="731"/>
        <end position="824"/>
    </location>
</feature>
<feature type="compositionally biased region" description="Basic residues" evidence="11">
    <location>
        <begin position="267"/>
        <end position="278"/>
    </location>
</feature>
<organism evidence="13 14">
    <name type="scientific">Morchella conica CCBAS932</name>
    <dbReference type="NCBI Taxonomy" id="1392247"/>
    <lineage>
        <taxon>Eukaryota</taxon>
        <taxon>Fungi</taxon>
        <taxon>Dikarya</taxon>
        <taxon>Ascomycota</taxon>
        <taxon>Pezizomycotina</taxon>
        <taxon>Pezizomycetes</taxon>
        <taxon>Pezizales</taxon>
        <taxon>Morchellaceae</taxon>
        <taxon>Morchella</taxon>
    </lineage>
</organism>
<feature type="compositionally biased region" description="Basic and acidic residues" evidence="11">
    <location>
        <begin position="12"/>
        <end position="41"/>
    </location>
</feature>
<dbReference type="CDD" id="cd07840">
    <property type="entry name" value="STKc_CDK9_like"/>
    <property type="match status" value="1"/>
</dbReference>
<dbReference type="PRINTS" id="PR01217">
    <property type="entry name" value="PRICHEXTENSN"/>
</dbReference>
<dbReference type="GO" id="GO:0032968">
    <property type="term" value="P:positive regulation of transcription elongation by RNA polymerase II"/>
    <property type="evidence" value="ECO:0007669"/>
    <property type="project" value="TreeGrafter"/>
</dbReference>
<dbReference type="Pfam" id="PF00069">
    <property type="entry name" value="Pkinase"/>
    <property type="match status" value="1"/>
</dbReference>
<dbReference type="Gene3D" id="3.30.200.20">
    <property type="entry name" value="Phosphorylase Kinase, domain 1"/>
    <property type="match status" value="1"/>
</dbReference>
<feature type="compositionally biased region" description="Pro residues" evidence="11">
    <location>
        <begin position="618"/>
        <end position="629"/>
    </location>
</feature>
<feature type="region of interest" description="Disordered" evidence="11">
    <location>
        <begin position="1"/>
        <end position="670"/>
    </location>
</feature>
<dbReference type="GO" id="GO:0008353">
    <property type="term" value="F:RNA polymerase II CTD heptapeptide repeat kinase activity"/>
    <property type="evidence" value="ECO:0007669"/>
    <property type="project" value="TreeGrafter"/>
</dbReference>
<comment type="catalytic activity">
    <reaction evidence="8">
        <text>L-threonyl-[protein] + ATP = O-phospho-L-threonyl-[protein] + ADP + H(+)</text>
        <dbReference type="Rhea" id="RHEA:46608"/>
        <dbReference type="Rhea" id="RHEA-COMP:11060"/>
        <dbReference type="Rhea" id="RHEA-COMP:11605"/>
        <dbReference type="ChEBI" id="CHEBI:15378"/>
        <dbReference type="ChEBI" id="CHEBI:30013"/>
        <dbReference type="ChEBI" id="CHEBI:30616"/>
        <dbReference type="ChEBI" id="CHEBI:61977"/>
        <dbReference type="ChEBI" id="CHEBI:456216"/>
        <dbReference type="EC" id="2.7.11.22"/>
    </reaction>
</comment>
<evidence type="ECO:0000256" key="8">
    <source>
        <dbReference type="ARBA" id="ARBA00047811"/>
    </source>
</evidence>
<sequence length="1270" mass="144747">MSKAMKPPPGPGHRDSNRDMWRPKTEESERGRERQDRSVSRERRRSPPPTASRRRHGGERESYKSPMRREFDKPPQSSSRRGRSRSVESRRSTRYGSMSPPRASRNGRHTDAPSESRHSTSHRHKRRHQSRSPSKRRKSRSPGHSHKKKTRRPRTRSRSRSDARRTRKDNSPSPRPRSPQGKKYSRRALSTRDPDRRDRSMSFSPRRSPPSASRSYRRRSPPRTRPPPLPPTRRPSPPPLSPGYQRPSSRKQSPPPPNMGPRGDRRPFRRRSRSRSPRRGPSSPPPFRRVRSPQRSPPLLSPMNNGRSATPPMLNRSTRVKPSPRPERYPEGDDRKTNVDLNMTDVSSDKLDTPPHRVVSIQEHGPSVISGREILDSDSRKSSPPHEPHHQKQDHSDTDSMSHPPQAESSAGPYVNPDRQRNIFSGGSNEFGGGRGRGRPQDMHHNQMPPAHESHAQQKYPRRGSHGSTSFHEQSQHHGPSHQQGPPHFQPGYRGRGRAYRGRYSPPFEQRSSTYDRRGSERGRGGYRGRGGSGHDHGESGRGGRRFDPQDQHPPSTENSRHSQPSSPGNDSHPSAVEIRAKEEPEATHQNLESDEIMRDDPGHESEKDQGNTDMAPPTGPVPKSPPQPLDTRAFKRIGGSSDVRNAINQEEKTSNGFRPFSISLGKSKVGPKTAMLPKALEATRESARETTRENPSENVRENIRENVRESVRENIRENVRDNFRENIRETGREISRQSNRESFRDHFRDNGRHPDRHSDRESGRDVGRGRDTGRDIGRGGRDVGRDNGRYLGRDIDRNAGRETGREAYNNSGPPTSGCNSAPLGKNAVTLKLAAKREAPVVNNGSDIPKRQVEVVKTPAVAKPIIIAKETSIYNRLSMVGEGTYGKVYKASNNITKELVALKRIRMESEKDGFPITAVREMRLLQALKQDNVICLLEMMVEKSDFYMVFEYMDHDLTGILNHPTFRLEPCHIKHLAKQFFEGLEYLHHRGVLHRDIKGSNILLNNDGQLKIADFGLARFYTKASKKQLDYTNRIITLWYRPPEILLGATAYGPAVDIWSAGCVFIELFTRLPVFTGKNEIDQLDIIYNVMGTPSERIWAGLKETPWYGLLKTPARRRPKFRAKYEPLLPESALELVTQMLEYDPDKRPTAEDCLKHRYFSEEPAPAPPLGLRDLKGDWHEYESKIERRKEREINDKKKRAQHELEKKKWRETREAEKRKLAQQEYDPERPPISDSTPTNSSVPVKRKRDSLDADDLASGTSSASKKRAE</sequence>
<feature type="compositionally biased region" description="Basic and acidic residues" evidence="11">
    <location>
        <begin position="731"/>
        <end position="806"/>
    </location>
</feature>
<feature type="compositionally biased region" description="Basic and acidic residues" evidence="11">
    <location>
        <begin position="373"/>
        <end position="400"/>
    </location>
</feature>
<feature type="compositionally biased region" description="Basic and acidic residues" evidence="11">
    <location>
        <begin position="324"/>
        <end position="338"/>
    </location>
</feature>
<accession>A0A3N4KD40</accession>
<protein>
    <recommendedName>
        <fullName evidence="2">cyclin-dependent kinase</fullName>
        <ecNumber evidence="2">2.7.11.22</ecNumber>
    </recommendedName>
</protein>
<dbReference type="EC" id="2.7.11.22" evidence="2"/>
<dbReference type="GO" id="GO:0008024">
    <property type="term" value="C:cyclin/CDK positive transcription elongation factor complex"/>
    <property type="evidence" value="ECO:0007669"/>
    <property type="project" value="TreeGrafter"/>
</dbReference>
<feature type="compositionally biased region" description="Basic and acidic residues" evidence="11">
    <location>
        <begin position="514"/>
        <end position="524"/>
    </location>
</feature>
<keyword evidence="5 10" id="KW-0547">Nucleotide-binding</keyword>
<feature type="compositionally biased region" description="Pro residues" evidence="11">
    <location>
        <begin position="223"/>
        <end position="241"/>
    </location>
</feature>
<dbReference type="Gene3D" id="1.10.510.10">
    <property type="entry name" value="Transferase(Phosphotransferase) domain 1"/>
    <property type="match status" value="1"/>
</dbReference>
<feature type="compositionally biased region" description="Polar residues" evidence="11">
    <location>
        <begin position="553"/>
        <end position="573"/>
    </location>
</feature>
<dbReference type="FunFam" id="1.10.510.10:FF:000440">
    <property type="entry name" value="Serine/threonine-protein kinase bur1"/>
    <property type="match status" value="1"/>
</dbReference>
<dbReference type="GO" id="GO:0004693">
    <property type="term" value="F:cyclin-dependent protein serine/threonine kinase activity"/>
    <property type="evidence" value="ECO:0007669"/>
    <property type="project" value="UniProtKB-EC"/>
</dbReference>